<dbReference type="InterPro" id="IPR000792">
    <property type="entry name" value="Tscrpt_reg_LuxR_C"/>
</dbReference>
<feature type="domain" description="Response regulatory" evidence="5">
    <location>
        <begin position="10"/>
        <end position="131"/>
    </location>
</feature>
<dbReference type="GO" id="GO:0006355">
    <property type="term" value="P:regulation of DNA-templated transcription"/>
    <property type="evidence" value="ECO:0007669"/>
    <property type="project" value="InterPro"/>
</dbReference>
<accession>A0A7C9VXT6</accession>
<dbReference type="GO" id="GO:0003677">
    <property type="term" value="F:DNA binding"/>
    <property type="evidence" value="ECO:0007669"/>
    <property type="project" value="UniProtKB-KW"/>
</dbReference>
<evidence type="ECO:0000313" key="6">
    <source>
        <dbReference type="EMBL" id="NGY65812.1"/>
    </source>
</evidence>
<keyword evidence="1 3" id="KW-0597">Phosphoprotein</keyword>
<keyword evidence="2" id="KW-0238">DNA-binding</keyword>
<dbReference type="CDD" id="cd17535">
    <property type="entry name" value="REC_NarL-like"/>
    <property type="match status" value="1"/>
</dbReference>
<dbReference type="PROSITE" id="PS50110">
    <property type="entry name" value="RESPONSE_REGULATORY"/>
    <property type="match status" value="1"/>
</dbReference>
<dbReference type="SUPFAM" id="SSF46894">
    <property type="entry name" value="C-terminal effector domain of the bipartite response regulators"/>
    <property type="match status" value="1"/>
</dbReference>
<dbReference type="Proteomes" id="UP000481360">
    <property type="component" value="Unassembled WGS sequence"/>
</dbReference>
<dbReference type="InterPro" id="IPR001789">
    <property type="entry name" value="Sig_transdc_resp-reg_receiver"/>
</dbReference>
<dbReference type="PANTHER" id="PTHR43214:SF43">
    <property type="entry name" value="TWO-COMPONENT RESPONSE REGULATOR"/>
    <property type="match status" value="1"/>
</dbReference>
<dbReference type="PANTHER" id="PTHR43214">
    <property type="entry name" value="TWO-COMPONENT RESPONSE REGULATOR"/>
    <property type="match status" value="1"/>
</dbReference>
<dbReference type="Gene3D" id="3.40.50.2300">
    <property type="match status" value="1"/>
</dbReference>
<comment type="caution">
    <text evidence="6">The sequence shown here is derived from an EMBL/GenBank/DDBJ whole genome shotgun (WGS) entry which is preliminary data.</text>
</comment>
<evidence type="ECO:0000259" key="4">
    <source>
        <dbReference type="PROSITE" id="PS50043"/>
    </source>
</evidence>
<dbReference type="CDD" id="cd06170">
    <property type="entry name" value="LuxR_C_like"/>
    <property type="match status" value="1"/>
</dbReference>
<evidence type="ECO:0000256" key="1">
    <source>
        <dbReference type="ARBA" id="ARBA00022553"/>
    </source>
</evidence>
<dbReference type="InterPro" id="IPR039420">
    <property type="entry name" value="WalR-like"/>
</dbReference>
<dbReference type="Pfam" id="PF00196">
    <property type="entry name" value="GerE"/>
    <property type="match status" value="1"/>
</dbReference>
<dbReference type="InterPro" id="IPR011006">
    <property type="entry name" value="CheY-like_superfamily"/>
</dbReference>
<evidence type="ECO:0000256" key="2">
    <source>
        <dbReference type="ARBA" id="ARBA00023125"/>
    </source>
</evidence>
<dbReference type="SMART" id="SM00421">
    <property type="entry name" value="HTH_LUXR"/>
    <property type="match status" value="1"/>
</dbReference>
<dbReference type="SMART" id="SM00448">
    <property type="entry name" value="REC"/>
    <property type="match status" value="1"/>
</dbReference>
<evidence type="ECO:0000259" key="5">
    <source>
        <dbReference type="PROSITE" id="PS50110"/>
    </source>
</evidence>
<dbReference type="PROSITE" id="PS50043">
    <property type="entry name" value="HTH_LUXR_2"/>
    <property type="match status" value="1"/>
</dbReference>
<dbReference type="GO" id="GO:0000160">
    <property type="term" value="P:phosphorelay signal transduction system"/>
    <property type="evidence" value="ECO:0007669"/>
    <property type="project" value="InterPro"/>
</dbReference>
<sequence>MTAVTAPPIRVFLVDDHAVVRRGMRAFFEMLDDIEVIGEAGDGQAALDELAARATAADLPDVVLMDLLMPRLDGIGATRAIKQLYPQVEVVALTSFSEAERVHVALEAGAAGYLLKDAEADQVGAAVRAAVRGQVHLDPAVARTLTRSLVAPQRTATALTPREREILVLVAHGKSNRDIAEVLVISERTARTHVSNVLNKLGLASRTQAALWAVREGLVTGQ</sequence>
<dbReference type="SUPFAM" id="SSF52172">
    <property type="entry name" value="CheY-like"/>
    <property type="match status" value="1"/>
</dbReference>
<feature type="domain" description="HTH luxR-type" evidence="4">
    <location>
        <begin position="152"/>
        <end position="217"/>
    </location>
</feature>
<protein>
    <submittedName>
        <fullName evidence="6">Response regulator transcription factor</fullName>
    </submittedName>
</protein>
<organism evidence="6 7">
    <name type="scientific">Lentzea alba</name>
    <dbReference type="NCBI Taxonomy" id="2714351"/>
    <lineage>
        <taxon>Bacteria</taxon>
        <taxon>Bacillati</taxon>
        <taxon>Actinomycetota</taxon>
        <taxon>Actinomycetes</taxon>
        <taxon>Pseudonocardiales</taxon>
        <taxon>Pseudonocardiaceae</taxon>
        <taxon>Lentzea</taxon>
    </lineage>
</organism>
<dbReference type="EMBL" id="JAAMPJ010000018">
    <property type="protein sequence ID" value="NGY65812.1"/>
    <property type="molecule type" value="Genomic_DNA"/>
</dbReference>
<gene>
    <name evidence="6" type="ORF">G7043_43685</name>
</gene>
<dbReference type="PRINTS" id="PR00038">
    <property type="entry name" value="HTHLUXR"/>
</dbReference>
<dbReference type="InterPro" id="IPR016032">
    <property type="entry name" value="Sig_transdc_resp-reg_C-effctor"/>
</dbReference>
<dbReference type="AlphaFoldDB" id="A0A7C9VXT6"/>
<dbReference type="Pfam" id="PF00072">
    <property type="entry name" value="Response_reg"/>
    <property type="match status" value="1"/>
</dbReference>
<name>A0A7C9VXT6_9PSEU</name>
<dbReference type="InterPro" id="IPR058245">
    <property type="entry name" value="NreC/VraR/RcsB-like_REC"/>
</dbReference>
<reference evidence="6 7" key="1">
    <citation type="submission" date="2020-03" db="EMBL/GenBank/DDBJ databases">
        <title>Isolation and identification of active actinomycetes.</title>
        <authorList>
            <person name="Sun X."/>
        </authorList>
    </citation>
    <scope>NUCLEOTIDE SEQUENCE [LARGE SCALE GENOMIC DNA]</scope>
    <source>
        <strain evidence="6 7">NEAU-D13</strain>
    </source>
</reference>
<keyword evidence="7" id="KW-1185">Reference proteome</keyword>
<proteinExistence type="predicted"/>
<dbReference type="RefSeq" id="WP_166054934.1">
    <property type="nucleotide sequence ID" value="NZ_JAAMPJ010000018.1"/>
</dbReference>
<feature type="modified residue" description="4-aspartylphosphate" evidence="3">
    <location>
        <position position="66"/>
    </location>
</feature>
<evidence type="ECO:0000313" key="7">
    <source>
        <dbReference type="Proteomes" id="UP000481360"/>
    </source>
</evidence>
<evidence type="ECO:0000256" key="3">
    <source>
        <dbReference type="PROSITE-ProRule" id="PRU00169"/>
    </source>
</evidence>